<proteinExistence type="predicted"/>
<gene>
    <name evidence="8" type="ORF">CM240_1741</name>
</gene>
<dbReference type="eggNOG" id="COG1284">
    <property type="taxonomic scope" value="Bacteria"/>
</dbReference>
<keyword evidence="4 6" id="KW-1133">Transmembrane helix</keyword>
<evidence type="ECO:0000256" key="3">
    <source>
        <dbReference type="ARBA" id="ARBA00022692"/>
    </source>
</evidence>
<dbReference type="AlphaFoldDB" id="W6RZ83"/>
<dbReference type="HOGENOM" id="CLU_063199_1_0_9"/>
<evidence type="ECO:0000256" key="4">
    <source>
        <dbReference type="ARBA" id="ARBA00022989"/>
    </source>
</evidence>
<organism evidence="8 9">
    <name type="scientific">Clostridium bornimense</name>
    <dbReference type="NCBI Taxonomy" id="1216932"/>
    <lineage>
        <taxon>Bacteria</taxon>
        <taxon>Bacillati</taxon>
        <taxon>Bacillota</taxon>
        <taxon>Clostridia</taxon>
        <taxon>Eubacteriales</taxon>
        <taxon>Clostridiaceae</taxon>
        <taxon>Clostridium</taxon>
    </lineage>
</organism>
<reference evidence="8 9" key="1">
    <citation type="submission" date="2013-11" db="EMBL/GenBank/DDBJ databases">
        <title>Complete genome sequence of Clostridum sp. M2/40.</title>
        <authorList>
            <person name="Wibberg D."/>
            <person name="Puehler A."/>
            <person name="Schlueter A."/>
        </authorList>
    </citation>
    <scope>NUCLEOTIDE SEQUENCE [LARGE SCALE GENOMIC DNA]</scope>
    <source>
        <strain evidence="9">M2/40</strain>
    </source>
</reference>
<dbReference type="PANTHER" id="PTHR33545:SF5">
    <property type="entry name" value="UPF0750 MEMBRANE PROTEIN YITT"/>
    <property type="match status" value="1"/>
</dbReference>
<dbReference type="Gene3D" id="3.30.70.120">
    <property type="match status" value="1"/>
</dbReference>
<dbReference type="InterPro" id="IPR015867">
    <property type="entry name" value="N-reg_PII/ATP_PRibTrfase_C"/>
</dbReference>
<evidence type="ECO:0000313" key="9">
    <source>
        <dbReference type="Proteomes" id="UP000019426"/>
    </source>
</evidence>
<evidence type="ECO:0000313" key="8">
    <source>
        <dbReference type="EMBL" id="CDM68899.1"/>
    </source>
</evidence>
<comment type="subcellular location">
    <subcellularLocation>
        <location evidence="1">Cell membrane</location>
        <topology evidence="1">Multi-pass membrane protein</topology>
    </subcellularLocation>
</comment>
<dbReference type="GO" id="GO:0005886">
    <property type="term" value="C:plasma membrane"/>
    <property type="evidence" value="ECO:0007669"/>
    <property type="project" value="UniProtKB-SubCell"/>
</dbReference>
<dbReference type="Proteomes" id="UP000019426">
    <property type="component" value="Chromosome M2/40_rep1"/>
</dbReference>
<sequence>MDEKKSLIHGESEWVKISMAVLGSLLYAIGINMFIVPVGLYSGGIMGICQIIRTILIDYMHLPLNQFDIAGIVYYIINIPIFIIAYKKMGKSFFGKTLLCVTTTSLFLSLVSVPKIPILTDDILAASLIGGIISGCGTGFILKMGCSAGGMDIVGLLCMKKNKNFSMGKITLIVNLILYSICLFMFDEKIVIYSIIFAAVTSITIDKVHIQNINVQVTIITRRNIEAMEKDIMTKLVRGVTKWNAKGGYTGQDTSILYIVLSKYEVSYLKKIIKKYDPDAFVVVNEGANIEGNYLKKL</sequence>
<evidence type="ECO:0000256" key="6">
    <source>
        <dbReference type="SAM" id="Phobius"/>
    </source>
</evidence>
<feature type="domain" description="DUF2179" evidence="7">
    <location>
        <begin position="238"/>
        <end position="291"/>
    </location>
</feature>
<evidence type="ECO:0000259" key="7">
    <source>
        <dbReference type="Pfam" id="PF10035"/>
    </source>
</evidence>
<feature type="transmembrane region" description="Helical" evidence="6">
    <location>
        <begin position="69"/>
        <end position="86"/>
    </location>
</feature>
<dbReference type="KEGG" id="clt:CM240_1741"/>
<keyword evidence="5 6" id="KW-0472">Membrane</keyword>
<keyword evidence="2" id="KW-1003">Cell membrane</keyword>
<dbReference type="PANTHER" id="PTHR33545">
    <property type="entry name" value="UPF0750 MEMBRANE PROTEIN YITT-RELATED"/>
    <property type="match status" value="1"/>
</dbReference>
<evidence type="ECO:0000256" key="1">
    <source>
        <dbReference type="ARBA" id="ARBA00004651"/>
    </source>
</evidence>
<dbReference type="OrthoDB" id="3180973at2"/>
<dbReference type="InterPro" id="IPR019264">
    <property type="entry name" value="DUF2179"/>
</dbReference>
<keyword evidence="3 6" id="KW-0812">Transmembrane</keyword>
<dbReference type="PATRIC" id="fig|1216932.3.peg.1735"/>
<dbReference type="CDD" id="cd16380">
    <property type="entry name" value="YitT_C"/>
    <property type="match status" value="1"/>
</dbReference>
<protein>
    <submittedName>
        <fullName evidence="8">Putative membrane protein</fullName>
    </submittedName>
</protein>
<evidence type="ECO:0000256" key="2">
    <source>
        <dbReference type="ARBA" id="ARBA00022475"/>
    </source>
</evidence>
<dbReference type="Pfam" id="PF02588">
    <property type="entry name" value="YitT_membrane"/>
    <property type="match status" value="1"/>
</dbReference>
<dbReference type="RefSeq" id="WP_051483769.1">
    <property type="nucleotide sequence ID" value="NZ_HG917868.1"/>
</dbReference>
<dbReference type="InterPro" id="IPR003740">
    <property type="entry name" value="YitT"/>
</dbReference>
<evidence type="ECO:0000256" key="5">
    <source>
        <dbReference type="ARBA" id="ARBA00023136"/>
    </source>
</evidence>
<accession>W6RZ83</accession>
<dbReference type="InterPro" id="IPR051461">
    <property type="entry name" value="UPF0750_membrane"/>
</dbReference>
<feature type="transmembrane region" description="Helical" evidence="6">
    <location>
        <begin position="167"/>
        <end position="186"/>
    </location>
</feature>
<feature type="transmembrane region" description="Helical" evidence="6">
    <location>
        <begin position="123"/>
        <end position="146"/>
    </location>
</feature>
<name>W6RZ83_9CLOT</name>
<dbReference type="PIRSF" id="PIRSF006483">
    <property type="entry name" value="Membrane_protein_YitT"/>
    <property type="match status" value="1"/>
</dbReference>
<dbReference type="EMBL" id="HG917868">
    <property type="protein sequence ID" value="CDM68899.1"/>
    <property type="molecule type" value="Genomic_DNA"/>
</dbReference>
<feature type="transmembrane region" description="Helical" evidence="6">
    <location>
        <begin position="93"/>
        <end position="111"/>
    </location>
</feature>
<dbReference type="STRING" id="1216932.CM240_1741"/>
<keyword evidence="9" id="KW-1185">Reference proteome</keyword>
<dbReference type="Pfam" id="PF10035">
    <property type="entry name" value="DUF2179"/>
    <property type="match status" value="1"/>
</dbReference>